<feature type="region of interest" description="Disordered" evidence="1">
    <location>
        <begin position="136"/>
        <end position="211"/>
    </location>
</feature>
<keyword evidence="2" id="KW-1133">Transmembrane helix</keyword>
<accession>A0A2S8FYU4</accession>
<dbReference type="SUPFAM" id="SSF48239">
    <property type="entry name" value="Terpenoid cyclases/Protein prenyltransferases"/>
    <property type="match status" value="1"/>
</dbReference>
<keyword evidence="2" id="KW-0812">Transmembrane</keyword>
<feature type="transmembrane region" description="Helical" evidence="2">
    <location>
        <begin position="20"/>
        <end position="40"/>
    </location>
</feature>
<dbReference type="RefSeq" id="WP_105328431.1">
    <property type="nucleotide sequence ID" value="NZ_PUHY01000005.1"/>
</dbReference>
<evidence type="ECO:0000256" key="2">
    <source>
        <dbReference type="SAM" id="Phobius"/>
    </source>
</evidence>
<feature type="transmembrane region" description="Helical" evidence="2">
    <location>
        <begin position="52"/>
        <end position="73"/>
    </location>
</feature>
<organism evidence="3 4">
    <name type="scientific">Blastopirellula marina</name>
    <dbReference type="NCBI Taxonomy" id="124"/>
    <lineage>
        <taxon>Bacteria</taxon>
        <taxon>Pseudomonadati</taxon>
        <taxon>Planctomycetota</taxon>
        <taxon>Planctomycetia</taxon>
        <taxon>Pirellulales</taxon>
        <taxon>Pirellulaceae</taxon>
        <taxon>Blastopirellula</taxon>
    </lineage>
</organism>
<dbReference type="CDD" id="cd00688">
    <property type="entry name" value="ISOPREN_C2_like"/>
    <property type="match status" value="1"/>
</dbReference>
<dbReference type="EMBL" id="PUHY01000005">
    <property type="protein sequence ID" value="PQO37181.1"/>
    <property type="molecule type" value="Genomic_DNA"/>
</dbReference>
<dbReference type="Proteomes" id="UP000238322">
    <property type="component" value="Unassembled WGS sequence"/>
</dbReference>
<keyword evidence="2" id="KW-0472">Membrane</keyword>
<dbReference type="OrthoDB" id="238862at2"/>
<dbReference type="AlphaFoldDB" id="A0A2S8FYU4"/>
<evidence type="ECO:0000313" key="3">
    <source>
        <dbReference type="EMBL" id="PQO37181.1"/>
    </source>
</evidence>
<comment type="caution">
    <text evidence="3">The sequence shown here is derived from an EMBL/GenBank/DDBJ whole genome shotgun (WGS) entry which is preliminary data.</text>
</comment>
<proteinExistence type="predicted"/>
<evidence type="ECO:0000313" key="4">
    <source>
        <dbReference type="Proteomes" id="UP000238322"/>
    </source>
</evidence>
<evidence type="ECO:0008006" key="5">
    <source>
        <dbReference type="Google" id="ProtNLM"/>
    </source>
</evidence>
<evidence type="ECO:0000256" key="1">
    <source>
        <dbReference type="SAM" id="MobiDB-lite"/>
    </source>
</evidence>
<protein>
    <recommendedName>
        <fullName evidence="5">Squalene cyclase C-terminal domain-containing protein</fullName>
    </recommendedName>
</protein>
<sequence>MIGADLTLIADMSQATSKIVWGILWGGLALITLSLLILMQTRWGQARPVSKCVILSIFAHLLLMTYAQVTSLFQPPIAQNSAPVNIRLSQVEFEEDNQKHSPREVKPWDQLAMAPAPVDGLMKPLDRLDMPTPMLPGATMPEPAIPNPSQRNWNLPQLSDPPLPTLDTEPSISPTGPQPELQMPPTPIEAKTITPPGPTPQPSVVENKPAPTAMPQLDRMMRDMPQVTPPPMATAAQNDPSQDLHMLRDSLPRADQSDLLQGERDQLTASTNQLEAMSRGVGTTSPTSAPLTSGGPHMALDATLASLKGSTMQELWASRMAARNLPLPRATRTRMDAQPLPLIMQARVVDDSKAWVEMLGGSPEIDPAVNAALDWMATQQEDDGRWNATKHGAGQENKVAGHDRQGAGNNADMGITGLAVLAFLAKGHTHLEGKHRVTVQKALEFLVNHQAQDGSLSGQAGLYARMYCHAMALLAISEAYAMTKDERIRPFLDRGLAYTVTAQHPRMGGWRYHPGDRGDMSQFGWQVLALHSAALSGIEIDQNTRQLMTRFLDESSAGGSKGLAAYRPGEKATPTMTAEALTCRFFLGIEDQPEQIGEATDFLMLNQPSEGCVDLYYAYYGTLAMYQMQDDSWKKWADTLHPRLLSAQIKGGELAGSWNPDCHWGGYGGRIYSTAMATLSLEVYFRYLPIYRDVLPEEPHVAEKPVRSITIPR</sequence>
<feature type="compositionally biased region" description="Polar residues" evidence="1">
    <location>
        <begin position="147"/>
        <end position="157"/>
    </location>
</feature>
<dbReference type="Gene3D" id="1.50.10.20">
    <property type="match status" value="1"/>
</dbReference>
<dbReference type="InterPro" id="IPR008930">
    <property type="entry name" value="Terpenoid_cyclase/PrenylTrfase"/>
</dbReference>
<feature type="region of interest" description="Disordered" evidence="1">
    <location>
        <begin position="222"/>
        <end position="241"/>
    </location>
</feature>
<name>A0A2S8FYU4_9BACT</name>
<reference evidence="3 4" key="1">
    <citation type="submission" date="2018-02" db="EMBL/GenBank/DDBJ databases">
        <title>Comparative genomes isolates from brazilian mangrove.</title>
        <authorList>
            <person name="Araujo J.E."/>
            <person name="Taketani R.G."/>
            <person name="Silva M.C.P."/>
            <person name="Loureco M.V."/>
            <person name="Andreote F.D."/>
        </authorList>
    </citation>
    <scope>NUCLEOTIDE SEQUENCE [LARGE SCALE GENOMIC DNA]</scope>
    <source>
        <strain evidence="3 4">Hex-1 MGV</strain>
    </source>
</reference>
<gene>
    <name evidence="3" type="ORF">C5Y83_04290</name>
</gene>